<feature type="transmembrane region" description="Helical" evidence="13">
    <location>
        <begin position="692"/>
        <end position="712"/>
    </location>
</feature>
<dbReference type="Gene3D" id="3.30.70.1230">
    <property type="entry name" value="Nucleotide cyclase"/>
    <property type="match status" value="2"/>
</dbReference>
<feature type="transmembrane region" description="Helical" evidence="13">
    <location>
        <begin position="243"/>
        <end position="270"/>
    </location>
</feature>
<evidence type="ECO:0000259" key="14">
    <source>
        <dbReference type="PROSITE" id="PS50125"/>
    </source>
</evidence>
<dbReference type="AlphaFoldDB" id="A0A226ERG6"/>
<dbReference type="Pfam" id="PF00211">
    <property type="entry name" value="Guanylate_cyc"/>
    <property type="match status" value="2"/>
</dbReference>
<feature type="transmembrane region" description="Helical" evidence="13">
    <location>
        <begin position="638"/>
        <end position="656"/>
    </location>
</feature>
<dbReference type="GO" id="GO:0007189">
    <property type="term" value="P:adenylate cyclase-activating G protein-coupled receptor signaling pathway"/>
    <property type="evidence" value="ECO:0007669"/>
    <property type="project" value="TreeGrafter"/>
</dbReference>
<dbReference type="Pfam" id="PF06327">
    <property type="entry name" value="Adcy_cons_dom"/>
    <property type="match status" value="1"/>
</dbReference>
<dbReference type="GO" id="GO:0006171">
    <property type="term" value="P:cAMP biosynthetic process"/>
    <property type="evidence" value="ECO:0007669"/>
    <property type="project" value="InterPro"/>
</dbReference>
<dbReference type="PANTHER" id="PTHR45627">
    <property type="entry name" value="ADENYLATE CYCLASE TYPE 1"/>
    <property type="match status" value="1"/>
</dbReference>
<comment type="catalytic activity">
    <reaction evidence="1">
        <text>ATP = 3',5'-cyclic AMP + diphosphate</text>
        <dbReference type="Rhea" id="RHEA:15389"/>
        <dbReference type="ChEBI" id="CHEBI:30616"/>
        <dbReference type="ChEBI" id="CHEBI:33019"/>
        <dbReference type="ChEBI" id="CHEBI:58165"/>
        <dbReference type="EC" id="4.6.1.1"/>
    </reaction>
</comment>
<proteinExistence type="predicted"/>
<dbReference type="InterPro" id="IPR032628">
    <property type="entry name" value="AC_N"/>
</dbReference>
<dbReference type="GO" id="GO:0005886">
    <property type="term" value="C:plasma membrane"/>
    <property type="evidence" value="ECO:0007669"/>
    <property type="project" value="InterPro"/>
</dbReference>
<feature type="transmembrane region" description="Helical" evidence="13">
    <location>
        <begin position="187"/>
        <end position="204"/>
    </location>
</feature>
<evidence type="ECO:0000256" key="2">
    <source>
        <dbReference type="ARBA" id="ARBA00004141"/>
    </source>
</evidence>
<dbReference type="Proteomes" id="UP000198287">
    <property type="component" value="Unassembled WGS sequence"/>
</dbReference>
<evidence type="ECO:0000256" key="5">
    <source>
        <dbReference type="ARBA" id="ARBA00022723"/>
    </source>
</evidence>
<dbReference type="SUPFAM" id="SSF55073">
    <property type="entry name" value="Nucleotide cyclase"/>
    <property type="match status" value="2"/>
</dbReference>
<dbReference type="EMBL" id="LNIX01000002">
    <property type="protein sequence ID" value="OXA59186.1"/>
    <property type="molecule type" value="Genomic_DNA"/>
</dbReference>
<evidence type="ECO:0000256" key="7">
    <source>
        <dbReference type="ARBA" id="ARBA00022840"/>
    </source>
</evidence>
<keyword evidence="8" id="KW-0460">Magnesium</keyword>
<feature type="transmembrane region" description="Helical" evidence="13">
    <location>
        <begin position="662"/>
        <end position="680"/>
    </location>
</feature>
<dbReference type="SMART" id="SM00044">
    <property type="entry name" value="CYCc"/>
    <property type="match status" value="2"/>
</dbReference>
<keyword evidence="10 13" id="KW-0472">Membrane</keyword>
<keyword evidence="6" id="KW-0547">Nucleotide-binding</keyword>
<evidence type="ECO:0000256" key="6">
    <source>
        <dbReference type="ARBA" id="ARBA00022741"/>
    </source>
</evidence>
<keyword evidence="11" id="KW-0456">Lyase</keyword>
<dbReference type="EC" id="4.6.1.1" evidence="3"/>
<feature type="region of interest" description="Disordered" evidence="12">
    <location>
        <begin position="79"/>
        <end position="106"/>
    </location>
</feature>
<keyword evidence="4 13" id="KW-0812">Transmembrane</keyword>
<evidence type="ECO:0000313" key="15">
    <source>
        <dbReference type="EMBL" id="OXA59186.1"/>
    </source>
</evidence>
<dbReference type="Pfam" id="PF16214">
    <property type="entry name" value="AC_N"/>
    <property type="match status" value="1"/>
</dbReference>
<evidence type="ECO:0000256" key="12">
    <source>
        <dbReference type="SAM" id="MobiDB-lite"/>
    </source>
</evidence>
<evidence type="ECO:0000256" key="10">
    <source>
        <dbReference type="ARBA" id="ARBA00023136"/>
    </source>
</evidence>
<evidence type="ECO:0000256" key="1">
    <source>
        <dbReference type="ARBA" id="ARBA00001593"/>
    </source>
</evidence>
<evidence type="ECO:0000256" key="4">
    <source>
        <dbReference type="ARBA" id="ARBA00022692"/>
    </source>
</evidence>
<gene>
    <name evidence="15" type="ORF">Fcan01_04923</name>
</gene>
<feature type="domain" description="Guanylate cyclase" evidence="14">
    <location>
        <begin position="889"/>
        <end position="1015"/>
    </location>
</feature>
<organism evidence="15 16">
    <name type="scientific">Folsomia candida</name>
    <name type="common">Springtail</name>
    <dbReference type="NCBI Taxonomy" id="158441"/>
    <lineage>
        <taxon>Eukaryota</taxon>
        <taxon>Metazoa</taxon>
        <taxon>Ecdysozoa</taxon>
        <taxon>Arthropoda</taxon>
        <taxon>Hexapoda</taxon>
        <taxon>Collembola</taxon>
        <taxon>Entomobryomorpha</taxon>
        <taxon>Isotomoidea</taxon>
        <taxon>Isotomidae</taxon>
        <taxon>Proisotominae</taxon>
        <taxon>Folsomia</taxon>
    </lineage>
</organism>
<keyword evidence="7" id="KW-0067">ATP-binding</keyword>
<comment type="caution">
    <text evidence="15">The sequence shown here is derived from an EMBL/GenBank/DDBJ whole genome shotgun (WGS) entry which is preliminary data.</text>
</comment>
<dbReference type="InterPro" id="IPR009398">
    <property type="entry name" value="Adcy_conserved_dom"/>
</dbReference>
<dbReference type="GO" id="GO:0046872">
    <property type="term" value="F:metal ion binding"/>
    <property type="evidence" value="ECO:0007669"/>
    <property type="project" value="UniProtKB-KW"/>
</dbReference>
<dbReference type="STRING" id="158441.A0A226ERG6"/>
<feature type="transmembrane region" description="Helical" evidence="13">
    <location>
        <begin position="786"/>
        <end position="802"/>
    </location>
</feature>
<dbReference type="InterPro" id="IPR001054">
    <property type="entry name" value="A/G_cyclase"/>
</dbReference>
<feature type="domain" description="Guanylate cyclase" evidence="14">
    <location>
        <begin position="347"/>
        <end position="457"/>
    </location>
</feature>
<evidence type="ECO:0000256" key="11">
    <source>
        <dbReference type="ARBA" id="ARBA00023239"/>
    </source>
</evidence>
<dbReference type="InterPro" id="IPR029787">
    <property type="entry name" value="Nucleotide_cyclase"/>
</dbReference>
<feature type="region of interest" description="Disordered" evidence="12">
    <location>
        <begin position="1"/>
        <end position="58"/>
    </location>
</feature>
<feature type="transmembrane region" description="Helical" evidence="13">
    <location>
        <begin position="760"/>
        <end position="779"/>
    </location>
</feature>
<dbReference type="GO" id="GO:0004016">
    <property type="term" value="F:adenylate cyclase activity"/>
    <property type="evidence" value="ECO:0007669"/>
    <property type="project" value="UniProtKB-EC"/>
</dbReference>
<feature type="transmembrane region" description="Helical" evidence="13">
    <location>
        <begin position="156"/>
        <end position="175"/>
    </location>
</feature>
<evidence type="ECO:0000256" key="9">
    <source>
        <dbReference type="ARBA" id="ARBA00022989"/>
    </source>
</evidence>
<comment type="subcellular location">
    <subcellularLocation>
        <location evidence="2">Membrane</location>
        <topology evidence="2">Multi-pass membrane protein</topology>
    </subcellularLocation>
</comment>
<dbReference type="CDD" id="cd07302">
    <property type="entry name" value="CHD"/>
    <property type="match status" value="2"/>
</dbReference>
<sequence>MPISITSTSSNSSPAAAAGVRRHSSFVVETPPSTAKLLHQKNNASKKQKNTKTTPTPILSRACSSSGLLVKYNVKDETTKASLVPPPEGDPRKSRRRKRRNPLTNAFEDEQTESLYQRYLLKISTTTVKLVTVILTLSTSVDLIAGLFTRPTFQPWDLVLVAGIGIGAVLLITFSTRSSKFIRRVTHPVHLTLTSFSLVVMCFLRFVHGLGNLNELVLSVFVGCVCIPLKLPIPFLIPPLLLVLRVLLVGDFVVPLLITLSATATSLIFISLPTDRRQRAAFIETRTCVEKRLEMKEGNQQQERLLLSVLPRHVAVEMKADIADSRNSSGKTEMFHKIYIQRHDNVSILFADICGFTTLASQCSAEELVRLLNELFARFDSLALQNHCLRIKILGDCYYCVSGLPESRLDHASNCVEMGLDMIEAIKLVRSSTKVNVNMRVGIHSGRVLCGVLGLRKWALVINITFWTIFGQKLLISNSTSGVTMAFTLANHMESGGIPGRIHITSETLACLKSDYIVEPGLGQERDSFLRDYNITTWLIVGSKRPVVKDVVKLEDEQVLSKELRLMGVGVGGSSGCGDSGSKKTTQDELNEYLSRAIDARSVDRLTKQNIHGVFLVGFRDPGLEDGYTATPDAQIKLYFLSSILIDLVIGLLFAISFGFDWCLGAALILITSIHFGILFKIEDLKKMWQSLLAVGVVATQVAGVIAANWWYRYHSDVGAMSPSNLTLNYNTLDFTNSTFSLDFINETLSDPVVTQPDHASYLMTIPTTTIILVSLAAYQVIPSSWKILTTLSLTIVIIFALPDEYSHFMWIHHLTLFLTLALHAKQMESTGRLDYLWRVQAGEEKDAMSSLQAYNRKLLANILPSHVCDHFLTSVNLDLYSSYCPSVCILFASIPNFWEFYVELEANNEGVECLRLLNEIMSDFDEILSDEAEFGFVEKIKTTGSTYMAASGLTPTTRDLKTHKHILQMANFSLRLRSQLNTINLHSFNNFKMRIGMNVGPVVAGVIGARFDLI</sequence>
<evidence type="ECO:0000256" key="8">
    <source>
        <dbReference type="ARBA" id="ARBA00022842"/>
    </source>
</evidence>
<keyword evidence="16" id="KW-1185">Reference proteome</keyword>
<dbReference type="PROSITE" id="PS50125">
    <property type="entry name" value="GUANYLATE_CYCLASE_2"/>
    <property type="match status" value="2"/>
</dbReference>
<keyword evidence="5" id="KW-0479">Metal-binding</keyword>
<reference evidence="15 16" key="1">
    <citation type="submission" date="2015-12" db="EMBL/GenBank/DDBJ databases">
        <title>The genome of Folsomia candida.</title>
        <authorList>
            <person name="Faddeeva A."/>
            <person name="Derks M.F."/>
            <person name="Anvar Y."/>
            <person name="Smit S."/>
            <person name="Van Straalen N."/>
            <person name="Roelofs D."/>
        </authorList>
    </citation>
    <scope>NUCLEOTIDE SEQUENCE [LARGE SCALE GENOMIC DNA]</scope>
    <source>
        <strain evidence="15 16">VU population</strain>
        <tissue evidence="15">Whole body</tissue>
    </source>
</reference>
<evidence type="ECO:0000256" key="3">
    <source>
        <dbReference type="ARBA" id="ARBA00012201"/>
    </source>
</evidence>
<evidence type="ECO:0000256" key="13">
    <source>
        <dbReference type="SAM" id="Phobius"/>
    </source>
</evidence>
<protein>
    <recommendedName>
        <fullName evidence="3">adenylate cyclase</fullName>
        <ecNumber evidence="3">4.6.1.1</ecNumber>
    </recommendedName>
</protein>
<feature type="transmembrane region" description="Helical" evidence="13">
    <location>
        <begin position="216"/>
        <end position="237"/>
    </location>
</feature>
<dbReference type="GO" id="GO:0005524">
    <property type="term" value="F:ATP binding"/>
    <property type="evidence" value="ECO:0007669"/>
    <property type="project" value="UniProtKB-KW"/>
</dbReference>
<dbReference type="GO" id="GO:0035556">
    <property type="term" value="P:intracellular signal transduction"/>
    <property type="evidence" value="ECO:0007669"/>
    <property type="project" value="InterPro"/>
</dbReference>
<dbReference type="OMA" id="FTLIFRD"/>
<accession>A0A226ERG6</accession>
<dbReference type="PANTHER" id="PTHR45627:SF16">
    <property type="entry name" value="ADENYLATE CYCLASE"/>
    <property type="match status" value="1"/>
</dbReference>
<keyword evidence="9 13" id="KW-1133">Transmembrane helix</keyword>
<name>A0A226ERG6_FOLCA</name>
<feature type="compositionally biased region" description="Low complexity" evidence="12">
    <location>
        <begin position="1"/>
        <end position="18"/>
    </location>
</feature>
<evidence type="ECO:0000313" key="16">
    <source>
        <dbReference type="Proteomes" id="UP000198287"/>
    </source>
</evidence>
<dbReference type="OrthoDB" id="6147412at2759"/>